<sequence length="83" mass="9683">MPCVHAVAIIESRRLNHLLYFSPYFSISTYKQAYSGCIYPVLGDSDWSENDEEIYPPNKPRAPGRPRVLRIKVQMREELQVNK</sequence>
<dbReference type="Proteomes" id="UP000230069">
    <property type="component" value="Unassembled WGS sequence"/>
</dbReference>
<dbReference type="OrthoDB" id="1939383at2759"/>
<keyword evidence="2" id="KW-1185">Reference proteome</keyword>
<dbReference type="InParanoid" id="A0A2G5CC84"/>
<dbReference type="AlphaFoldDB" id="A0A2G5CC84"/>
<proteinExistence type="predicted"/>
<reference evidence="1 2" key="1">
    <citation type="submission" date="2017-09" db="EMBL/GenBank/DDBJ databases">
        <title>WGS assembly of Aquilegia coerulea Goldsmith.</title>
        <authorList>
            <person name="Hodges S."/>
            <person name="Kramer E."/>
            <person name="Nordborg M."/>
            <person name="Tomkins J."/>
            <person name="Borevitz J."/>
            <person name="Derieg N."/>
            <person name="Yan J."/>
            <person name="Mihaltcheva S."/>
            <person name="Hayes R.D."/>
            <person name="Rokhsar D."/>
        </authorList>
    </citation>
    <scope>NUCLEOTIDE SEQUENCE [LARGE SCALE GENOMIC DNA]</scope>
    <source>
        <strain evidence="2">cv. Goldsmith</strain>
    </source>
</reference>
<organism evidence="1 2">
    <name type="scientific">Aquilegia coerulea</name>
    <name type="common">Rocky mountain columbine</name>
    <dbReference type="NCBI Taxonomy" id="218851"/>
    <lineage>
        <taxon>Eukaryota</taxon>
        <taxon>Viridiplantae</taxon>
        <taxon>Streptophyta</taxon>
        <taxon>Embryophyta</taxon>
        <taxon>Tracheophyta</taxon>
        <taxon>Spermatophyta</taxon>
        <taxon>Magnoliopsida</taxon>
        <taxon>Ranunculales</taxon>
        <taxon>Ranunculaceae</taxon>
        <taxon>Thalictroideae</taxon>
        <taxon>Aquilegia</taxon>
    </lineage>
</organism>
<evidence type="ECO:0000313" key="1">
    <source>
        <dbReference type="EMBL" id="PIA28874.1"/>
    </source>
</evidence>
<evidence type="ECO:0008006" key="3">
    <source>
        <dbReference type="Google" id="ProtNLM"/>
    </source>
</evidence>
<protein>
    <recommendedName>
        <fullName evidence="3">Zinc finger PMZ-type domain-containing protein</fullName>
    </recommendedName>
</protein>
<name>A0A2G5CC84_AQUCA</name>
<evidence type="ECO:0000313" key="2">
    <source>
        <dbReference type="Proteomes" id="UP000230069"/>
    </source>
</evidence>
<dbReference type="EMBL" id="KZ305082">
    <property type="protein sequence ID" value="PIA28874.1"/>
    <property type="molecule type" value="Genomic_DNA"/>
</dbReference>
<accession>A0A2G5CC84</accession>
<gene>
    <name evidence="1" type="ORF">AQUCO_06500003v1</name>
</gene>